<reference evidence="1" key="2">
    <citation type="submission" date="2021-04" db="EMBL/GenBank/DDBJ databases">
        <authorList>
            <person name="Gilroy R."/>
        </authorList>
    </citation>
    <scope>NUCLEOTIDE SEQUENCE</scope>
    <source>
        <strain evidence="1">1282</strain>
    </source>
</reference>
<evidence type="ECO:0000313" key="2">
    <source>
        <dbReference type="Proteomes" id="UP000823915"/>
    </source>
</evidence>
<protein>
    <submittedName>
        <fullName evidence="1">Uncharacterized protein</fullName>
    </submittedName>
</protein>
<dbReference type="AlphaFoldDB" id="A0A9D1YCH5"/>
<name>A0A9D1YCH5_9FIRM</name>
<evidence type="ECO:0000313" key="1">
    <source>
        <dbReference type="EMBL" id="HIY25969.1"/>
    </source>
</evidence>
<sequence>MQSKTQPAPARERVTPVPLGDFDVFEDEDALVNRLYYGVPSYEEGAFRCPVFFEENTFRKEANGDLTLIRSVRKGEW</sequence>
<accession>A0A9D1YCH5</accession>
<gene>
    <name evidence="1" type="ORF">H9838_02205</name>
</gene>
<reference evidence="1" key="1">
    <citation type="journal article" date="2021" name="PeerJ">
        <title>Extensive microbial diversity within the chicken gut microbiome revealed by metagenomics and culture.</title>
        <authorList>
            <person name="Gilroy R."/>
            <person name="Ravi A."/>
            <person name="Getino M."/>
            <person name="Pursley I."/>
            <person name="Horton D.L."/>
            <person name="Alikhan N.F."/>
            <person name="Baker D."/>
            <person name="Gharbi K."/>
            <person name="Hall N."/>
            <person name="Watson M."/>
            <person name="Adriaenssens E.M."/>
            <person name="Foster-Nyarko E."/>
            <person name="Jarju S."/>
            <person name="Secka A."/>
            <person name="Antonio M."/>
            <person name="Oren A."/>
            <person name="Chaudhuri R.R."/>
            <person name="La Ragione R."/>
            <person name="Hildebrand F."/>
            <person name="Pallen M.J."/>
        </authorList>
    </citation>
    <scope>NUCLEOTIDE SEQUENCE</scope>
    <source>
        <strain evidence="1">1282</strain>
    </source>
</reference>
<proteinExistence type="predicted"/>
<dbReference type="Proteomes" id="UP000823915">
    <property type="component" value="Unassembled WGS sequence"/>
</dbReference>
<organism evidence="1 2">
    <name type="scientific">Candidatus Acutalibacter pullistercoris</name>
    <dbReference type="NCBI Taxonomy" id="2838418"/>
    <lineage>
        <taxon>Bacteria</taxon>
        <taxon>Bacillati</taxon>
        <taxon>Bacillota</taxon>
        <taxon>Clostridia</taxon>
        <taxon>Eubacteriales</taxon>
        <taxon>Acutalibacteraceae</taxon>
        <taxon>Acutalibacter</taxon>
    </lineage>
</organism>
<dbReference type="EMBL" id="DXDU01000030">
    <property type="protein sequence ID" value="HIY25969.1"/>
    <property type="molecule type" value="Genomic_DNA"/>
</dbReference>
<comment type="caution">
    <text evidence="1">The sequence shown here is derived from an EMBL/GenBank/DDBJ whole genome shotgun (WGS) entry which is preliminary data.</text>
</comment>